<keyword evidence="6 8" id="KW-0472">Membrane</keyword>
<keyword evidence="10" id="KW-1185">Reference proteome</keyword>
<keyword evidence="3" id="KW-0808">Transferase</keyword>
<dbReference type="Proteomes" id="UP000637628">
    <property type="component" value="Unassembled WGS sequence"/>
</dbReference>
<evidence type="ECO:0000313" key="10">
    <source>
        <dbReference type="Proteomes" id="UP000637628"/>
    </source>
</evidence>
<comment type="subcellular location">
    <subcellularLocation>
        <location evidence="1">Cell membrane</location>
        <topology evidence="1">Multi-pass membrane protein</topology>
    </subcellularLocation>
</comment>
<comment type="caution">
    <text evidence="9">The sequence shown here is derived from an EMBL/GenBank/DDBJ whole genome shotgun (WGS) entry which is preliminary data.</text>
</comment>
<dbReference type="RefSeq" id="WP_203734059.1">
    <property type="nucleotide sequence ID" value="NZ_BAAATX010000022.1"/>
</dbReference>
<feature type="transmembrane region" description="Helical" evidence="8">
    <location>
        <begin position="103"/>
        <end position="121"/>
    </location>
</feature>
<evidence type="ECO:0000256" key="4">
    <source>
        <dbReference type="ARBA" id="ARBA00022692"/>
    </source>
</evidence>
<dbReference type="InterPro" id="IPR018584">
    <property type="entry name" value="GT87"/>
</dbReference>
<evidence type="ECO:0000313" key="9">
    <source>
        <dbReference type="EMBL" id="GIE06216.1"/>
    </source>
</evidence>
<keyword evidence="4 8" id="KW-0812">Transmembrane</keyword>
<feature type="transmembrane region" description="Helical" evidence="8">
    <location>
        <begin position="240"/>
        <end position="262"/>
    </location>
</feature>
<evidence type="ECO:0000256" key="6">
    <source>
        <dbReference type="ARBA" id="ARBA00023136"/>
    </source>
</evidence>
<accession>A0ABQ3Z8V8</accession>
<feature type="transmembrane region" description="Helical" evidence="8">
    <location>
        <begin position="346"/>
        <end position="368"/>
    </location>
</feature>
<feature type="transmembrane region" description="Helical" evidence="8">
    <location>
        <begin position="127"/>
        <end position="147"/>
    </location>
</feature>
<evidence type="ECO:0000256" key="1">
    <source>
        <dbReference type="ARBA" id="ARBA00004651"/>
    </source>
</evidence>
<reference evidence="9 10" key="1">
    <citation type="submission" date="2021-01" db="EMBL/GenBank/DDBJ databases">
        <title>Whole genome shotgun sequence of Actinoplanes durhamensis NBRC 14914.</title>
        <authorList>
            <person name="Komaki H."/>
            <person name="Tamura T."/>
        </authorList>
    </citation>
    <scope>NUCLEOTIDE SEQUENCE [LARGE SCALE GENOMIC DNA]</scope>
    <source>
        <strain evidence="9 10">NBRC 14914</strain>
    </source>
</reference>
<organism evidence="9 10">
    <name type="scientific">Paractinoplanes durhamensis</name>
    <dbReference type="NCBI Taxonomy" id="113563"/>
    <lineage>
        <taxon>Bacteria</taxon>
        <taxon>Bacillati</taxon>
        <taxon>Actinomycetota</taxon>
        <taxon>Actinomycetes</taxon>
        <taxon>Micromonosporales</taxon>
        <taxon>Micromonosporaceae</taxon>
        <taxon>Paractinoplanes</taxon>
    </lineage>
</organism>
<keyword evidence="2" id="KW-1003">Cell membrane</keyword>
<feature type="transmembrane region" description="Helical" evidence="8">
    <location>
        <begin position="154"/>
        <end position="179"/>
    </location>
</feature>
<evidence type="ECO:0000256" key="2">
    <source>
        <dbReference type="ARBA" id="ARBA00022475"/>
    </source>
</evidence>
<proteinExistence type="inferred from homology"/>
<evidence type="ECO:0000256" key="5">
    <source>
        <dbReference type="ARBA" id="ARBA00022989"/>
    </source>
</evidence>
<evidence type="ECO:0000256" key="3">
    <source>
        <dbReference type="ARBA" id="ARBA00022679"/>
    </source>
</evidence>
<dbReference type="EMBL" id="BOML01000059">
    <property type="protein sequence ID" value="GIE06216.1"/>
    <property type="molecule type" value="Genomic_DNA"/>
</dbReference>
<comment type="similarity">
    <text evidence="7">Belongs to the glycosyltransferase 87 family.</text>
</comment>
<keyword evidence="5 8" id="KW-1133">Transmembrane helix</keyword>
<evidence type="ECO:0000256" key="7">
    <source>
        <dbReference type="ARBA" id="ARBA00024033"/>
    </source>
</evidence>
<evidence type="ECO:0008006" key="11">
    <source>
        <dbReference type="Google" id="ProtNLM"/>
    </source>
</evidence>
<evidence type="ECO:0000256" key="8">
    <source>
        <dbReference type="SAM" id="Phobius"/>
    </source>
</evidence>
<gene>
    <name evidence="9" type="ORF">Adu01nite_75660</name>
</gene>
<feature type="transmembrane region" description="Helical" evidence="8">
    <location>
        <begin position="274"/>
        <end position="300"/>
    </location>
</feature>
<dbReference type="Pfam" id="PF09594">
    <property type="entry name" value="GT87"/>
    <property type="match status" value="1"/>
</dbReference>
<feature type="transmembrane region" description="Helical" evidence="8">
    <location>
        <begin position="321"/>
        <end position="340"/>
    </location>
</feature>
<sequence>MILAVVAFNMVYAHRVSLRHDSFDLQVYAGAVHSWWHGGSLYGYGLPDDGRSWGFTYPPFAAIIMGPMAVLPWPAISTIQAFASAAATPLILALLLRWTAQRRVWWLPLVVAAADVLLVPFEPWDSTLSYGQINILLLALVAVDLLVALPRRHVLTGIGIGVATAVKLTPAIFIAYLLIIRERRAAFTAAATAAGVTLLSAVAAPHESIDFWTSKLFDIQRIGEPSWTDNQSLNGTMHRVYPHGATMFWVAATALVLAVWLWRVRRSGGLADRVAGFALAAIVACLISPMTWVYHLVWLIPALAVLFDHAAARDVPGRRRLVALVGLLAAYGLLCSHLVWHTYNGLLGFLTANLYVLVSLALLIGLPLRPPGRQRARPRGAHRLGRASQPLEGVSA</sequence>
<feature type="transmembrane region" description="Helical" evidence="8">
    <location>
        <begin position="75"/>
        <end position="96"/>
    </location>
</feature>
<protein>
    <recommendedName>
        <fullName evidence="11">DUF2029 domain-containing protein</fullName>
    </recommendedName>
</protein>
<name>A0ABQ3Z8V8_9ACTN</name>